<keyword evidence="4" id="KW-1185">Reference proteome</keyword>
<protein>
    <submittedName>
        <fullName evidence="3">DUF4158 domain-containing protein</fullName>
    </submittedName>
</protein>
<proteinExistence type="predicted"/>
<evidence type="ECO:0000259" key="2">
    <source>
        <dbReference type="Pfam" id="PF13700"/>
    </source>
</evidence>
<dbReference type="EMBL" id="JBHTHX010000180">
    <property type="protein sequence ID" value="MFD0884521.1"/>
    <property type="molecule type" value="Genomic_DNA"/>
</dbReference>
<evidence type="ECO:0000313" key="4">
    <source>
        <dbReference type="Proteomes" id="UP001597024"/>
    </source>
</evidence>
<sequence length="248" mass="28117">MGLERQWNGRWRWRGGRARLTATRRSDPGGASNRRAICNGPIALGERSVIWPYFAGMPVEFLTDDEAAAYGRFAGPPSRADPERVFFLEDEDRARVAQRRGRRMRLGFALRLVTVRWLGTFLEDPLDVPGAVLEFMAEQPEVEDPSQVKRYAERHETPFDHQRDIRRAYGRKDFTDVDGEFTAWVAARSWTSGDGPKATFTDGVGWLRERKCRCQADRAGSTHRRSPPSVSVPGMPRERPLGPTDSIA</sequence>
<evidence type="ECO:0000256" key="1">
    <source>
        <dbReference type="SAM" id="MobiDB-lite"/>
    </source>
</evidence>
<feature type="domain" description="DUF4158" evidence="2">
    <location>
        <begin position="61"/>
        <end position="211"/>
    </location>
</feature>
<dbReference type="Pfam" id="PF13700">
    <property type="entry name" value="DUF4158"/>
    <property type="match status" value="1"/>
</dbReference>
<evidence type="ECO:0000313" key="3">
    <source>
        <dbReference type="EMBL" id="MFD0884521.1"/>
    </source>
</evidence>
<accession>A0ABW3DMI3</accession>
<name>A0ABW3DMI3_9ACTN</name>
<comment type="caution">
    <text evidence="3">The sequence shown here is derived from an EMBL/GenBank/DDBJ whole genome shotgun (WGS) entry which is preliminary data.</text>
</comment>
<organism evidence="3 4">
    <name type="scientific">Streptosporangium algeriense</name>
    <dbReference type="NCBI Taxonomy" id="1682748"/>
    <lineage>
        <taxon>Bacteria</taxon>
        <taxon>Bacillati</taxon>
        <taxon>Actinomycetota</taxon>
        <taxon>Actinomycetes</taxon>
        <taxon>Streptosporangiales</taxon>
        <taxon>Streptosporangiaceae</taxon>
        <taxon>Streptosporangium</taxon>
    </lineage>
</organism>
<dbReference type="InterPro" id="IPR025296">
    <property type="entry name" value="DUF4158"/>
</dbReference>
<reference evidence="4" key="1">
    <citation type="journal article" date="2019" name="Int. J. Syst. Evol. Microbiol.">
        <title>The Global Catalogue of Microorganisms (GCM) 10K type strain sequencing project: providing services to taxonomists for standard genome sequencing and annotation.</title>
        <authorList>
            <consortium name="The Broad Institute Genomics Platform"/>
            <consortium name="The Broad Institute Genome Sequencing Center for Infectious Disease"/>
            <person name="Wu L."/>
            <person name="Ma J."/>
        </authorList>
    </citation>
    <scope>NUCLEOTIDE SEQUENCE [LARGE SCALE GENOMIC DNA]</scope>
    <source>
        <strain evidence="4">CCUG 62974</strain>
    </source>
</reference>
<feature type="region of interest" description="Disordered" evidence="1">
    <location>
        <begin position="215"/>
        <end position="248"/>
    </location>
</feature>
<dbReference type="Proteomes" id="UP001597024">
    <property type="component" value="Unassembled WGS sequence"/>
</dbReference>
<gene>
    <name evidence="3" type="ORF">ACFQ08_08130</name>
</gene>